<dbReference type="OrthoDB" id="547031at2759"/>
<keyword evidence="12" id="KW-1185">Reference proteome</keyword>
<dbReference type="Proteomes" id="UP000094801">
    <property type="component" value="Unassembled WGS sequence"/>
</dbReference>
<comment type="similarity">
    <text evidence="3">Belongs to the SDE2 family.</text>
</comment>
<dbReference type="GO" id="GO:0005737">
    <property type="term" value="C:cytoplasm"/>
    <property type="evidence" value="ECO:0007669"/>
    <property type="project" value="UniProtKB-SubCell"/>
</dbReference>
<dbReference type="GO" id="GO:0008380">
    <property type="term" value="P:RNA splicing"/>
    <property type="evidence" value="ECO:0007669"/>
    <property type="project" value="UniProtKB-KW"/>
</dbReference>
<keyword evidence="4" id="KW-0963">Cytoplasm</keyword>
<evidence type="ECO:0000256" key="4">
    <source>
        <dbReference type="ARBA" id="ARBA00022490"/>
    </source>
</evidence>
<dbReference type="PANTHER" id="PTHR12786">
    <property type="entry name" value="SPLICING FACTOR SF3A-RELATED"/>
    <property type="match status" value="1"/>
</dbReference>
<feature type="compositionally biased region" description="Basic and acidic residues" evidence="9">
    <location>
        <begin position="194"/>
        <end position="204"/>
    </location>
</feature>
<feature type="domain" description="SDE2-like" evidence="10">
    <location>
        <begin position="83"/>
        <end position="185"/>
    </location>
</feature>
<name>A0A1E4T2V1_9ASCO</name>
<feature type="region of interest" description="Disordered" evidence="9">
    <location>
        <begin position="173"/>
        <end position="227"/>
    </location>
</feature>
<dbReference type="EMBL" id="KV453851">
    <property type="protein sequence ID" value="ODV86069.1"/>
    <property type="molecule type" value="Genomic_DNA"/>
</dbReference>
<reference evidence="12" key="1">
    <citation type="submission" date="2016-04" db="EMBL/GenBank/DDBJ databases">
        <title>Comparative genomics of biotechnologically important yeasts.</title>
        <authorList>
            <consortium name="DOE Joint Genome Institute"/>
            <person name="Riley R."/>
            <person name="Haridas S."/>
            <person name="Wolfe K.H."/>
            <person name="Lopes M.R."/>
            <person name="Hittinger C.T."/>
            <person name="Goker M."/>
            <person name="Salamov A."/>
            <person name="Wisecaver J."/>
            <person name="Long T.M."/>
            <person name="Aerts A.L."/>
            <person name="Barry K."/>
            <person name="Choi C."/>
            <person name="Clum A."/>
            <person name="Coughlan A.Y."/>
            <person name="Deshpande S."/>
            <person name="Douglass A.P."/>
            <person name="Hanson S.J."/>
            <person name="Klenk H.-P."/>
            <person name="Labutti K."/>
            <person name="Lapidus A."/>
            <person name="Lindquist E."/>
            <person name="Lipzen A."/>
            <person name="Meier-Kolthoff J.P."/>
            <person name="Ohm R.A."/>
            <person name="Otillar R.P."/>
            <person name="Pangilinan J."/>
            <person name="Peng Y."/>
            <person name="Rokas A."/>
            <person name="Rosa C.A."/>
            <person name="Scheuner C."/>
            <person name="Sibirny A.A."/>
            <person name="Slot J.C."/>
            <person name="Stielow J.B."/>
            <person name="Sun H."/>
            <person name="Kurtzman C.P."/>
            <person name="Blackwell M."/>
            <person name="Grigoriev I.V."/>
            <person name="Jeffries T.W."/>
        </authorList>
    </citation>
    <scope>NUCLEOTIDE SEQUENCE [LARGE SCALE GENOMIC DNA]</scope>
    <source>
        <strain evidence="12">NRRL YB-2248</strain>
    </source>
</reference>
<comment type="subcellular location">
    <subcellularLocation>
        <location evidence="2">Cytoplasm</location>
    </subcellularLocation>
    <subcellularLocation>
        <location evidence="1">Nucleus</location>
    </subcellularLocation>
</comment>
<keyword evidence="8" id="KW-0131">Cell cycle</keyword>
<evidence type="ECO:0000256" key="6">
    <source>
        <dbReference type="ARBA" id="ARBA00023187"/>
    </source>
</evidence>
<keyword evidence="5" id="KW-0507">mRNA processing</keyword>
<dbReference type="GO" id="GO:0005634">
    <property type="term" value="C:nucleus"/>
    <property type="evidence" value="ECO:0007669"/>
    <property type="project" value="UniProtKB-SubCell"/>
</dbReference>
<evidence type="ECO:0000313" key="11">
    <source>
        <dbReference type="EMBL" id="ODV86069.1"/>
    </source>
</evidence>
<evidence type="ECO:0000256" key="7">
    <source>
        <dbReference type="ARBA" id="ARBA00023242"/>
    </source>
</evidence>
<protein>
    <recommendedName>
        <fullName evidence="10">SDE2-like domain-containing protein</fullName>
    </recommendedName>
</protein>
<evidence type="ECO:0000256" key="1">
    <source>
        <dbReference type="ARBA" id="ARBA00004123"/>
    </source>
</evidence>
<feature type="compositionally biased region" description="Basic and acidic residues" evidence="9">
    <location>
        <begin position="173"/>
        <end position="182"/>
    </location>
</feature>
<dbReference type="Pfam" id="PF22782">
    <property type="entry name" value="SDE2"/>
    <property type="match status" value="1"/>
</dbReference>
<evidence type="ECO:0000256" key="2">
    <source>
        <dbReference type="ARBA" id="ARBA00004496"/>
    </source>
</evidence>
<evidence type="ECO:0000256" key="3">
    <source>
        <dbReference type="ARBA" id="ARBA00008726"/>
    </source>
</evidence>
<organism evidence="11 12">
    <name type="scientific">[Candida] arabinofermentans NRRL YB-2248</name>
    <dbReference type="NCBI Taxonomy" id="983967"/>
    <lineage>
        <taxon>Eukaryota</taxon>
        <taxon>Fungi</taxon>
        <taxon>Dikarya</taxon>
        <taxon>Ascomycota</taxon>
        <taxon>Saccharomycotina</taxon>
        <taxon>Pichiomycetes</taxon>
        <taxon>Pichiales</taxon>
        <taxon>Pichiaceae</taxon>
        <taxon>Ogataea</taxon>
        <taxon>Ogataea/Candida clade</taxon>
    </lineage>
</organism>
<keyword evidence="6" id="KW-0508">mRNA splicing</keyword>
<dbReference type="PANTHER" id="PTHR12786:SF1">
    <property type="entry name" value="SPLICING REGULATOR SDE2"/>
    <property type="match status" value="1"/>
</dbReference>
<accession>A0A1E4T2V1</accession>
<evidence type="ECO:0000256" key="8">
    <source>
        <dbReference type="ARBA" id="ARBA00023306"/>
    </source>
</evidence>
<evidence type="ECO:0000259" key="10">
    <source>
        <dbReference type="Pfam" id="PF22782"/>
    </source>
</evidence>
<sequence length="246" mass="27464">MVLIFLKTISGLEDIKVSAANDISTTKLNSELKSLLPQNVASKSIIAIANGSSVLRYDTLQQILDISGEGTYLDLHLRIPICGGKGGLTSLKKKQEKKSKATNKDNYRTLDGLRVKDLKKIEKLEKVSMSSNEQERKLLNEKKEKLMKILDADIEAVAKKDAKYDDHQHLEEMEKARNEIRESVSNAMDNSDDSQPKSESKWETDFSSSKLSGPGTEDAGLSSKVAEKCTKDRMSRLDCFFDSDEE</sequence>
<keyword evidence="7" id="KW-0539">Nucleus</keyword>
<gene>
    <name evidence="11" type="ORF">CANARDRAFT_22854</name>
</gene>
<evidence type="ECO:0000313" key="12">
    <source>
        <dbReference type="Proteomes" id="UP000094801"/>
    </source>
</evidence>
<evidence type="ECO:0000256" key="9">
    <source>
        <dbReference type="SAM" id="MobiDB-lite"/>
    </source>
</evidence>
<proteinExistence type="inferred from homology"/>
<dbReference type="AlphaFoldDB" id="A0A1E4T2V1"/>
<dbReference type="InterPro" id="IPR051421">
    <property type="entry name" value="RNA_Proc_DNA_Dmg_Regulator"/>
</dbReference>
<dbReference type="STRING" id="983967.A0A1E4T2V1"/>
<dbReference type="InterPro" id="IPR053822">
    <property type="entry name" value="SDE2-like_dom"/>
</dbReference>
<dbReference type="GO" id="GO:0006397">
    <property type="term" value="P:mRNA processing"/>
    <property type="evidence" value="ECO:0007669"/>
    <property type="project" value="UniProtKB-KW"/>
</dbReference>
<evidence type="ECO:0000256" key="5">
    <source>
        <dbReference type="ARBA" id="ARBA00022664"/>
    </source>
</evidence>